<evidence type="ECO:0000313" key="3">
    <source>
        <dbReference type="WBParaSite" id="HPLM_0001131701-mRNA-1"/>
    </source>
</evidence>
<reference evidence="1 2" key="2">
    <citation type="submission" date="2018-11" db="EMBL/GenBank/DDBJ databases">
        <authorList>
            <consortium name="Pathogen Informatics"/>
        </authorList>
    </citation>
    <scope>NUCLEOTIDE SEQUENCE [LARGE SCALE GENOMIC DNA]</scope>
    <source>
        <strain evidence="1 2">MHpl1</strain>
    </source>
</reference>
<sequence>MCGTKNCPLLLEHPGNRTLKFSRYDASGNVSALRTQCCKLKVWCSSRHECTSPANHAMLEMMQTSPDDDAELLLMPAWKHVDGEEILYVIHPNRAVTREVFVDGVKQDTRYAGEFTSIDYEPWLVFVNYLPFEDTVRSFRLNYFFY</sequence>
<evidence type="ECO:0000313" key="1">
    <source>
        <dbReference type="EMBL" id="VDO42562.1"/>
    </source>
</evidence>
<evidence type="ECO:0000313" key="2">
    <source>
        <dbReference type="Proteomes" id="UP000268014"/>
    </source>
</evidence>
<dbReference type="OrthoDB" id="5817901at2759"/>
<dbReference type="AlphaFoldDB" id="A0A0N4WJU9"/>
<name>A0A0N4WJU9_HAEPC</name>
<reference evidence="3" key="1">
    <citation type="submission" date="2017-02" db="UniProtKB">
        <authorList>
            <consortium name="WormBaseParasite"/>
        </authorList>
    </citation>
    <scope>IDENTIFICATION</scope>
</reference>
<dbReference type="EMBL" id="UZAF01017531">
    <property type="protein sequence ID" value="VDO42562.1"/>
    <property type="molecule type" value="Genomic_DNA"/>
</dbReference>
<dbReference type="Proteomes" id="UP000268014">
    <property type="component" value="Unassembled WGS sequence"/>
</dbReference>
<proteinExistence type="predicted"/>
<dbReference type="WBParaSite" id="HPLM_0001131701-mRNA-1">
    <property type="protein sequence ID" value="HPLM_0001131701-mRNA-1"/>
    <property type="gene ID" value="HPLM_0001131701"/>
</dbReference>
<accession>A0A0N4WJU9</accession>
<gene>
    <name evidence="1" type="ORF">HPLM_LOCUS11309</name>
</gene>
<protein>
    <submittedName>
        <fullName evidence="1 3">Uncharacterized protein</fullName>
    </submittedName>
</protein>
<organism evidence="3">
    <name type="scientific">Haemonchus placei</name>
    <name type="common">Barber's pole worm</name>
    <dbReference type="NCBI Taxonomy" id="6290"/>
    <lineage>
        <taxon>Eukaryota</taxon>
        <taxon>Metazoa</taxon>
        <taxon>Ecdysozoa</taxon>
        <taxon>Nematoda</taxon>
        <taxon>Chromadorea</taxon>
        <taxon>Rhabditida</taxon>
        <taxon>Rhabditina</taxon>
        <taxon>Rhabditomorpha</taxon>
        <taxon>Strongyloidea</taxon>
        <taxon>Trichostrongylidae</taxon>
        <taxon>Haemonchus</taxon>
    </lineage>
</organism>
<keyword evidence="2" id="KW-1185">Reference proteome</keyword>